<dbReference type="Pfam" id="PF02714">
    <property type="entry name" value="RSN1_7TM"/>
    <property type="match status" value="1"/>
</dbReference>
<gene>
    <name evidence="10" type="ORF">CANINC_004811</name>
</gene>
<evidence type="ECO:0008006" key="12">
    <source>
        <dbReference type="Google" id="ProtNLM"/>
    </source>
</evidence>
<dbReference type="Pfam" id="PF13967">
    <property type="entry name" value="RSN1_TM"/>
    <property type="match status" value="1"/>
</dbReference>
<evidence type="ECO:0000259" key="8">
    <source>
        <dbReference type="Pfam" id="PF02714"/>
    </source>
</evidence>
<name>A0A4T0WVF4_9ASCO</name>
<evidence type="ECO:0000259" key="9">
    <source>
        <dbReference type="Pfam" id="PF13967"/>
    </source>
</evidence>
<feature type="transmembrane region" description="Helical" evidence="7">
    <location>
        <begin position="328"/>
        <end position="352"/>
    </location>
</feature>
<dbReference type="PANTHER" id="PTHR13018">
    <property type="entry name" value="PROBABLE MEMBRANE PROTEIN DUF221-RELATED"/>
    <property type="match status" value="1"/>
</dbReference>
<feature type="transmembrane region" description="Helical" evidence="7">
    <location>
        <begin position="109"/>
        <end position="127"/>
    </location>
</feature>
<evidence type="ECO:0000256" key="2">
    <source>
        <dbReference type="ARBA" id="ARBA00007779"/>
    </source>
</evidence>
<reference evidence="10 11" key="1">
    <citation type="journal article" date="2019" name="Front. Genet.">
        <title>Whole-Genome Sequencing of the Opportunistic Yeast Pathogen Candida inconspicua Uncovers Its Hybrid Origin.</title>
        <authorList>
            <person name="Mixao V."/>
            <person name="Hansen A.P."/>
            <person name="Saus E."/>
            <person name="Boekhout T."/>
            <person name="Lass-Florl C."/>
            <person name="Gabaldon T."/>
        </authorList>
    </citation>
    <scope>NUCLEOTIDE SEQUENCE [LARGE SCALE GENOMIC DNA]</scope>
    <source>
        <strain evidence="10 11">CBS 180</strain>
    </source>
</reference>
<protein>
    <recommendedName>
        <fullName evidence="12">CSC1/OSCA1-like 7TM region domain-containing protein</fullName>
    </recommendedName>
</protein>
<keyword evidence="3" id="KW-0813">Transport</keyword>
<feature type="transmembrane region" description="Helical" evidence="7">
    <location>
        <begin position="147"/>
        <end position="165"/>
    </location>
</feature>
<comment type="caution">
    <text evidence="10">The sequence shown here is derived from an EMBL/GenBank/DDBJ whole genome shotgun (WGS) entry which is preliminary data.</text>
</comment>
<dbReference type="GO" id="GO:0005886">
    <property type="term" value="C:plasma membrane"/>
    <property type="evidence" value="ECO:0007669"/>
    <property type="project" value="TreeGrafter"/>
</dbReference>
<comment type="similarity">
    <text evidence="2">Belongs to the CSC1 (TC 1.A.17) family.</text>
</comment>
<keyword evidence="11" id="KW-1185">Reference proteome</keyword>
<feature type="transmembrane region" description="Helical" evidence="7">
    <location>
        <begin position="463"/>
        <end position="489"/>
    </location>
</feature>
<evidence type="ECO:0000256" key="6">
    <source>
        <dbReference type="ARBA" id="ARBA00023136"/>
    </source>
</evidence>
<accession>A0A4T0WVF4</accession>
<feature type="transmembrane region" description="Helical" evidence="7">
    <location>
        <begin position="32"/>
        <end position="53"/>
    </location>
</feature>
<feature type="transmembrane region" description="Helical" evidence="7">
    <location>
        <begin position="372"/>
        <end position="399"/>
    </location>
</feature>
<keyword evidence="4 7" id="KW-0812">Transmembrane</keyword>
<dbReference type="GO" id="GO:0005227">
    <property type="term" value="F:calcium-activated cation channel activity"/>
    <property type="evidence" value="ECO:0007669"/>
    <property type="project" value="InterPro"/>
</dbReference>
<keyword evidence="6 7" id="KW-0472">Membrane</keyword>
<dbReference type="EMBL" id="SELW01000665">
    <property type="protein sequence ID" value="TID14165.1"/>
    <property type="molecule type" value="Genomic_DNA"/>
</dbReference>
<dbReference type="InterPro" id="IPR032880">
    <property type="entry name" value="CSC1/OSCA1-like_N"/>
</dbReference>
<feature type="transmembrane region" description="Helical" evidence="7">
    <location>
        <begin position="534"/>
        <end position="551"/>
    </location>
</feature>
<sequence>MPSLDEISDLFRVAQNGSMSVVKGEGMTLEGLISSMFFSSIWCALQIILYFYLKKVYPEFYGNFQNESFKSFLIKQFRSKDDITDVMDLENYKQYGPDAYFLLRYIYSVIYYFVGMTIICIPILIPYNWLNCGNRRGMDSLAMNNVGYIHIIVATLLVIWTEYVVRSENTFKRELSKRLAENWGDTHIMIEGNIDEVSNSIVKLIGMGAIKNIEEKKEQSRHLEWLIAEIGKYREEIEKNKHEKVCRTLYIPVWKDIVVPGLSPKVYRGLYLRREFEKMKKRQEQSFSHCLIQFNSRQQVEMVAKHWGVAIGKKMTIGKSHNKYFSRWIPPLLASLLTLCWVVPVACVAILAQEPFLSRCIPGGRWFHWTRSLPMVAFAQWVLPTVVLTFLTGAAVGILQKLAGRNAKAERVQKWIFRFMLFQLGMVVSVSSGAVGTICELLSSPTDVASTIAEDVTRAGTFFAGFFAMRGMALLGGQILRMGGLLSFLWKKGRNKSRKNQYRKEKQISVFVSPQATMAAHAAVGVLYTFVAPITGIFVLFHFTCAWAAYAHSLRRRSKLKEVSVRENRKEELSCNIGELPYVETDGLRMGTWAVVGVIVLLLME</sequence>
<organism evidence="10 11">
    <name type="scientific">Pichia inconspicua</name>
    <dbReference type="NCBI Taxonomy" id="52247"/>
    <lineage>
        <taxon>Eukaryota</taxon>
        <taxon>Fungi</taxon>
        <taxon>Dikarya</taxon>
        <taxon>Ascomycota</taxon>
        <taxon>Saccharomycotina</taxon>
        <taxon>Pichiomycetes</taxon>
        <taxon>Pichiales</taxon>
        <taxon>Pichiaceae</taxon>
        <taxon>Pichia</taxon>
    </lineage>
</organism>
<feature type="transmembrane region" description="Helical" evidence="7">
    <location>
        <begin position="420"/>
        <end position="443"/>
    </location>
</feature>
<feature type="domain" description="CSC1/OSCA1-like N-terminal transmembrane" evidence="9">
    <location>
        <begin position="32"/>
        <end position="165"/>
    </location>
</feature>
<evidence type="ECO:0000256" key="5">
    <source>
        <dbReference type="ARBA" id="ARBA00022989"/>
    </source>
</evidence>
<dbReference type="InterPro" id="IPR045122">
    <property type="entry name" value="Csc1-like"/>
</dbReference>
<feature type="transmembrane region" description="Helical" evidence="7">
    <location>
        <begin position="510"/>
        <end position="528"/>
    </location>
</feature>
<keyword evidence="5 7" id="KW-1133">Transmembrane helix</keyword>
<dbReference type="STRING" id="52247.A0A4T0WVF4"/>
<comment type="subcellular location">
    <subcellularLocation>
        <location evidence="1">Membrane</location>
        <topology evidence="1">Multi-pass membrane protein</topology>
    </subcellularLocation>
</comment>
<dbReference type="InterPro" id="IPR003864">
    <property type="entry name" value="CSC1/OSCA1-like_7TM"/>
</dbReference>
<dbReference type="PANTHER" id="PTHR13018:SF20">
    <property type="entry name" value="SPORULATION-SPECIFIC PROTEIN 75"/>
    <property type="match status" value="1"/>
</dbReference>
<proteinExistence type="inferred from homology"/>
<evidence type="ECO:0000256" key="4">
    <source>
        <dbReference type="ARBA" id="ARBA00022692"/>
    </source>
</evidence>
<evidence type="ECO:0000313" key="10">
    <source>
        <dbReference type="EMBL" id="TID14165.1"/>
    </source>
</evidence>
<evidence type="ECO:0000256" key="1">
    <source>
        <dbReference type="ARBA" id="ARBA00004141"/>
    </source>
</evidence>
<dbReference type="AlphaFoldDB" id="A0A4T0WVF4"/>
<feature type="domain" description="CSC1/OSCA1-like 7TM region" evidence="8">
    <location>
        <begin position="332"/>
        <end position="554"/>
    </location>
</feature>
<evidence type="ECO:0000256" key="3">
    <source>
        <dbReference type="ARBA" id="ARBA00022448"/>
    </source>
</evidence>
<evidence type="ECO:0000313" key="11">
    <source>
        <dbReference type="Proteomes" id="UP000307173"/>
    </source>
</evidence>
<dbReference type="Proteomes" id="UP000307173">
    <property type="component" value="Unassembled WGS sequence"/>
</dbReference>
<evidence type="ECO:0000256" key="7">
    <source>
        <dbReference type="SAM" id="Phobius"/>
    </source>
</evidence>